<gene>
    <name evidence="14" type="ORF">ACJDUH_05425</name>
</gene>
<evidence type="ECO:0000259" key="13">
    <source>
        <dbReference type="SMART" id="SM01038"/>
    </source>
</evidence>
<evidence type="ECO:0000259" key="11">
    <source>
        <dbReference type="SMART" id="SM00560"/>
    </source>
</evidence>
<proteinExistence type="inferred from homology"/>
<evidence type="ECO:0000259" key="12">
    <source>
        <dbReference type="SMART" id="SM00776"/>
    </source>
</evidence>
<sequence length="1880" mass="207601">MRKKRLKPLSILMTFMMVLGSIGSSAFTVLADVLPNGYPEWNNNPQTFAVNKEPSHVTLVPFDNSEAALSDINKDIANRGIRVDSTNLVHLNGAWKFNFAKNPASRPVDFYKEDYDISSWDTIKVPSNWQTEGYDYPIYTNITYPWTGYESLTTTPPPKAPTVYNPVGSYKKTFSIPENWDGKQIFVSFQGVSSAFYVWVNGQKVGYAEDSFVPKDFDITKYVRKGENNISVEVYRWSDGSWLEDQDYIRLSGIFRDVFLFSTPKVHLRDFKIETDFDSTYTNSTLSIRSNIHNYSGENQGVYTVEAMLYDGTRPVLDEPITMSGDFSGGAETVISSSAVVPNPKKWSAEAPNLYSMVLTLKDPNGKIIEAENTKVGFRKFELKSGQMKINGTAIMFKGANRHETDPSTGRTIPMSDMITDITLMKQFNLNTVRDSHYPNDPAWLELCDQYGLYVIDEADLESHGVSGTLPKSDPNWTAACIDRMQSLVERDKNYPSVLLWSLGNEAGSGSNFKAMADWTHKADSTRLVHYEGDSSVADITSQMYPSVSTVESYGKSGNSKPYFMCEYAHAMGNSNGNLQQYWDVIEKYPNLQGGCIWDWVDQALWEPTPVTYIAHDTVNANIKGTLIGKVVDPGQSGKAMHGYMDLTNDSSLNITDSLTVEAWVKPYNNGSTDNEFVTKGDTQFALKQSANYMGSGNPGLEFFIYDKNNPGSNTQWISANAAVPANWYGSWHHMVGTFDGHVVKLYVDGQLLAQNQHDSKISTNNYAVSIGRNAEKNRNANADIDSVHIYNRALSYDEIVDSSRKPDSSTVLWMNFDQFEEQHYTDTKYLAYGGDWGDNPNDGNFCANGILLADRTPKPQAMEVKHVYQNIKVNPIDILNGKVEVANKYLFTNLNEFCGKWTLTENGKVIQNGNLPVLDVAPKTSKQITVPITKPQTKAGAEYFLNFSFTLSQDEQWAKAGYEVASDQYQVTFDVQDKPVLDTTKMSNLNLTETNDSAVVKGTDFQILFDKAKGAITSFQYKGTELVSSPLQPNFWRASNDNDKGNGEPSRTATWRYAGQNRTTDSVTVKRVSDQVIRIDVSNTLPTTTASQYSSNYTIYGTGDVTINNTLKPGSSSLSEIPEIGMEMKMPAGFENLSWYGRGPEENYWDRNTGAFIGLYNSTVTDEFVPYIEPSETGNHTDIRWMTVTNKDGVGLMVSGQPLMEASALHYTAEDLSTKAHTYQLTKIPETDLHLNYKQMGVGGDNSWGAKPHPEFTLYSNQTYSYSMRIRPIATGQSADELNNYDLSTHLIRNIKIDGKILDSFNGDVNSYNITLNASAVTGLPKVVAAGISDKVKITVKQTEELPGSATITAVSEDGSLTETYNINFKVDSKAYLSDIDWVSATVGWSTIKKDKSIDGNTLTLAAASGAITYNKGIGTHANSTIIYNIEGKGYKTFESYVGVDQEITGNYTDGLIFQVYLDGVIKFDSGLMKKNTVQKFISLDLAGSKELKLVVTDGGKGNNSEDHADWANAGFITNTLKAAALNIDKSIIGPNSSGALTVTGAMDDDSLADISKAKITFTSDNSGIAQVDDKGIVTAVSEGKTNINTYLLLGGIIKKATVLVTVDSTAPETKALVEGTLKDGWYSSDVKVTLNAEDSVSGVDKIEYKLDNGDWKLYEGPLTFKEEGTYSLQYRSTDKVLNPEGIKTLQVNIDKTKPTFTLTAGDKAVIEGASFEDYYPIVFKVDDNLSGVVSAKININGDDYNLELAKGKSLDIDFAGKAGKYKAIVTLVDKAGNTTNSTINFEVSTSISSISQLMDRFVKSGELKGSMMDQLTNNLSQAQHQLEDQRPDQAAKHMEDFVKHLNNEALAKDVSANAKAVFNADANVLIKLWTVNDK</sequence>
<name>A0ABW8TPS1_9CLOT</name>
<dbReference type="Pfam" id="PF02836">
    <property type="entry name" value="Glyco_hydro_2_C"/>
    <property type="match status" value="2"/>
</dbReference>
<feature type="domain" description="Glycosyl hydrolase family 98 putative carbohydrate-binding module" evidence="12">
    <location>
        <begin position="1372"/>
        <end position="1519"/>
    </location>
</feature>
<evidence type="ECO:0000256" key="3">
    <source>
        <dbReference type="ARBA" id="ARBA00012756"/>
    </source>
</evidence>
<dbReference type="InterPro" id="IPR023232">
    <property type="entry name" value="Glyco_hydro_2_AS"/>
</dbReference>
<dbReference type="InterPro" id="IPR036156">
    <property type="entry name" value="Beta-gal/glucu_dom_sf"/>
</dbReference>
<dbReference type="PRINTS" id="PR00132">
    <property type="entry name" value="GLHYDRLASE2"/>
</dbReference>
<feature type="domain" description="LamG-like jellyroll fold" evidence="11">
    <location>
        <begin position="657"/>
        <end position="798"/>
    </location>
</feature>
<dbReference type="SUPFAM" id="SSF49373">
    <property type="entry name" value="Invasin/intimin cell-adhesion fragments"/>
    <property type="match status" value="1"/>
</dbReference>
<dbReference type="InterPro" id="IPR054470">
    <property type="entry name" value="FIMAH_dom"/>
</dbReference>
<evidence type="ECO:0000313" key="15">
    <source>
        <dbReference type="Proteomes" id="UP001623661"/>
    </source>
</evidence>
<dbReference type="Pfam" id="PF02368">
    <property type="entry name" value="Big_2"/>
    <property type="match status" value="1"/>
</dbReference>
<dbReference type="SUPFAM" id="SSF49303">
    <property type="entry name" value="beta-Galactosidase/glucuronidase domain"/>
    <property type="match status" value="2"/>
</dbReference>
<dbReference type="PANTHER" id="PTHR46323:SF2">
    <property type="entry name" value="BETA-GALACTOSIDASE"/>
    <property type="match status" value="1"/>
</dbReference>
<dbReference type="Pfam" id="PF22888">
    <property type="entry name" value="FIMAH"/>
    <property type="match status" value="1"/>
</dbReference>
<feature type="chain" id="PRO_5045656478" description="Beta-galactosidase" evidence="10">
    <location>
        <begin position="27"/>
        <end position="1880"/>
    </location>
</feature>
<dbReference type="InterPro" id="IPR006101">
    <property type="entry name" value="Glyco_hydro_2"/>
</dbReference>
<dbReference type="InterPro" id="IPR006104">
    <property type="entry name" value="Glyco_hydro_2_N"/>
</dbReference>
<dbReference type="SUPFAM" id="SSF51445">
    <property type="entry name" value="(Trans)glycosidases"/>
    <property type="match status" value="2"/>
</dbReference>
<keyword evidence="5 10" id="KW-0732">Signal</keyword>
<evidence type="ECO:0000256" key="2">
    <source>
        <dbReference type="ARBA" id="ARBA00007401"/>
    </source>
</evidence>
<evidence type="ECO:0000256" key="4">
    <source>
        <dbReference type="ARBA" id="ARBA00013303"/>
    </source>
</evidence>
<dbReference type="Gene3D" id="3.20.20.80">
    <property type="entry name" value="Glycosidases"/>
    <property type="match status" value="1"/>
</dbReference>
<dbReference type="Gene3D" id="2.70.98.10">
    <property type="match status" value="1"/>
</dbReference>
<dbReference type="InterPro" id="IPR014718">
    <property type="entry name" value="GH-type_carb-bd"/>
</dbReference>
<dbReference type="InterPro" id="IPR050347">
    <property type="entry name" value="Bact_Beta-galactosidase"/>
</dbReference>
<dbReference type="InterPro" id="IPR003343">
    <property type="entry name" value="Big_2"/>
</dbReference>
<evidence type="ECO:0000256" key="9">
    <source>
        <dbReference type="ARBA" id="ARBA00032230"/>
    </source>
</evidence>
<keyword evidence="7" id="KW-1015">Disulfide bond</keyword>
<dbReference type="EMBL" id="JBJHZY010000001">
    <property type="protein sequence ID" value="MFL0267538.1"/>
    <property type="molecule type" value="Genomic_DNA"/>
</dbReference>
<dbReference type="Gene3D" id="2.60.40.1080">
    <property type="match status" value="1"/>
</dbReference>
<dbReference type="InterPro" id="IPR008964">
    <property type="entry name" value="Invasin/intimin_cell_adhesion"/>
</dbReference>
<dbReference type="InterPro" id="IPR032312">
    <property type="entry name" value="LacZ_4"/>
</dbReference>
<dbReference type="InterPro" id="IPR011013">
    <property type="entry name" value="Gal_mutarotase_sf_dom"/>
</dbReference>
<dbReference type="SMART" id="SM00560">
    <property type="entry name" value="LamGL"/>
    <property type="match status" value="1"/>
</dbReference>
<dbReference type="Gene3D" id="2.60.120.200">
    <property type="match status" value="1"/>
</dbReference>
<feature type="signal peptide" evidence="10">
    <location>
        <begin position="1"/>
        <end position="26"/>
    </location>
</feature>
<dbReference type="InterPro" id="IPR004199">
    <property type="entry name" value="B-gal_small/dom_5"/>
</dbReference>
<comment type="catalytic activity">
    <reaction evidence="1">
        <text>Hydrolysis of terminal non-reducing beta-D-galactose residues in beta-D-galactosides.</text>
        <dbReference type="EC" id="3.2.1.23"/>
    </reaction>
</comment>
<dbReference type="InterPro" id="IPR017853">
    <property type="entry name" value="GH"/>
</dbReference>
<evidence type="ECO:0000256" key="5">
    <source>
        <dbReference type="ARBA" id="ARBA00022729"/>
    </source>
</evidence>
<dbReference type="Gene3D" id="2.60.120.1060">
    <property type="entry name" value="NPCBM/NEW2 domain"/>
    <property type="match status" value="1"/>
</dbReference>
<dbReference type="InterPro" id="IPR006558">
    <property type="entry name" value="LamG-like"/>
</dbReference>
<dbReference type="Gene3D" id="2.60.40.10">
    <property type="entry name" value="Immunoglobulins"/>
    <property type="match status" value="2"/>
</dbReference>
<dbReference type="Pfam" id="PF02837">
    <property type="entry name" value="Glyco_hydro_2_N"/>
    <property type="match status" value="1"/>
</dbReference>
<dbReference type="SUPFAM" id="SSF74650">
    <property type="entry name" value="Galactose mutarotase-like"/>
    <property type="match status" value="1"/>
</dbReference>
<evidence type="ECO:0000313" key="14">
    <source>
        <dbReference type="EMBL" id="MFL0267538.1"/>
    </source>
</evidence>
<dbReference type="EC" id="3.2.1.23" evidence="3"/>
<dbReference type="Gene3D" id="2.60.120.260">
    <property type="entry name" value="Galactose-binding domain-like"/>
    <property type="match status" value="1"/>
</dbReference>
<dbReference type="SMART" id="SM01038">
    <property type="entry name" value="Bgal_small_N"/>
    <property type="match status" value="1"/>
</dbReference>
<evidence type="ECO:0000256" key="1">
    <source>
        <dbReference type="ARBA" id="ARBA00001412"/>
    </source>
</evidence>
<dbReference type="Gene3D" id="3.30.1920.20">
    <property type="match status" value="1"/>
</dbReference>
<dbReference type="InterPro" id="IPR013222">
    <property type="entry name" value="Glyco_hyd_98_carb-bd"/>
</dbReference>
<dbReference type="Pfam" id="PF13385">
    <property type="entry name" value="Laminin_G_3"/>
    <property type="match status" value="1"/>
</dbReference>
<keyword evidence="6 14" id="KW-0378">Hydrolase</keyword>
<comment type="similarity">
    <text evidence="2">Belongs to the glycosyl hydrolase 2 family.</text>
</comment>
<dbReference type="Proteomes" id="UP001623661">
    <property type="component" value="Unassembled WGS sequence"/>
</dbReference>
<feature type="domain" description="Beta galactosidase small chain/" evidence="13">
    <location>
        <begin position="1000"/>
        <end position="1272"/>
    </location>
</feature>
<reference evidence="14 15" key="1">
    <citation type="submission" date="2024-11" db="EMBL/GenBank/DDBJ databases">
        <authorList>
            <person name="Heng Y.C."/>
            <person name="Lim A.C.H."/>
            <person name="Lee J.K.Y."/>
            <person name="Kittelmann S."/>
        </authorList>
    </citation>
    <scope>NUCLEOTIDE SEQUENCE [LARGE SCALE GENOMIC DNA]</scope>
    <source>
        <strain evidence="14 15">WILCCON 0202</strain>
    </source>
</reference>
<evidence type="ECO:0000256" key="7">
    <source>
        <dbReference type="ARBA" id="ARBA00023157"/>
    </source>
</evidence>
<evidence type="ECO:0000256" key="10">
    <source>
        <dbReference type="SAM" id="SignalP"/>
    </source>
</evidence>
<protein>
    <recommendedName>
        <fullName evidence="4">Beta-galactosidase</fullName>
        <ecNumber evidence="3">3.2.1.23</ecNumber>
    </recommendedName>
    <alternativeName>
        <fullName evidence="9">Lactase</fullName>
    </alternativeName>
</protein>
<comment type="caution">
    <text evidence="14">The sequence shown here is derived from an EMBL/GenBank/DDBJ whole genome shotgun (WGS) entry which is preliminary data.</text>
</comment>
<dbReference type="PROSITE" id="PS00608">
    <property type="entry name" value="GLYCOSYL_HYDROL_F2_2"/>
    <property type="match status" value="1"/>
</dbReference>
<keyword evidence="15" id="KW-1185">Reference proteome</keyword>
<dbReference type="InterPro" id="IPR013783">
    <property type="entry name" value="Ig-like_fold"/>
</dbReference>
<dbReference type="InterPro" id="IPR058094">
    <property type="entry name" value="Ig-like_OmpL47-like"/>
</dbReference>
<dbReference type="Pfam" id="PF16353">
    <property type="entry name" value="LacZ_4"/>
    <property type="match status" value="1"/>
</dbReference>
<dbReference type="PANTHER" id="PTHR46323">
    <property type="entry name" value="BETA-GALACTOSIDASE"/>
    <property type="match status" value="1"/>
</dbReference>
<dbReference type="Pfam" id="PF02929">
    <property type="entry name" value="Bgal_small_N"/>
    <property type="match status" value="1"/>
</dbReference>
<dbReference type="InterPro" id="IPR038637">
    <property type="entry name" value="NPCBM_sf"/>
</dbReference>
<dbReference type="InterPro" id="IPR006103">
    <property type="entry name" value="Glyco_hydro_2_cat"/>
</dbReference>
<dbReference type="Pfam" id="PF00703">
    <property type="entry name" value="Glyco_hydro_2"/>
    <property type="match status" value="1"/>
</dbReference>
<dbReference type="GO" id="GO:0016787">
    <property type="term" value="F:hydrolase activity"/>
    <property type="evidence" value="ECO:0007669"/>
    <property type="project" value="UniProtKB-KW"/>
</dbReference>
<dbReference type="SUPFAM" id="SSF49785">
    <property type="entry name" value="Galactose-binding domain-like"/>
    <property type="match status" value="2"/>
</dbReference>
<evidence type="ECO:0000256" key="8">
    <source>
        <dbReference type="ARBA" id="ARBA00023295"/>
    </source>
</evidence>
<dbReference type="NCBIfam" id="NF047446">
    <property type="entry name" value="barrel_OmpL47"/>
    <property type="match status" value="1"/>
</dbReference>
<evidence type="ECO:0000256" key="6">
    <source>
        <dbReference type="ARBA" id="ARBA00022801"/>
    </source>
</evidence>
<keyword evidence="8" id="KW-0326">Glycosidase</keyword>
<dbReference type="SUPFAM" id="SSF49899">
    <property type="entry name" value="Concanavalin A-like lectins/glucanases"/>
    <property type="match status" value="1"/>
</dbReference>
<dbReference type="InterPro" id="IPR006102">
    <property type="entry name" value="Ig-like_GH2"/>
</dbReference>
<organism evidence="14 15">
    <name type="scientific">Candidatus Clostridium radicumherbarum</name>
    <dbReference type="NCBI Taxonomy" id="3381662"/>
    <lineage>
        <taxon>Bacteria</taxon>
        <taxon>Bacillati</taxon>
        <taxon>Bacillota</taxon>
        <taxon>Clostridia</taxon>
        <taxon>Eubacteriales</taxon>
        <taxon>Clostridiaceae</taxon>
        <taxon>Clostridium</taxon>
    </lineage>
</organism>
<accession>A0ABW8TPS1</accession>
<dbReference type="InterPro" id="IPR008979">
    <property type="entry name" value="Galactose-bd-like_sf"/>
</dbReference>
<dbReference type="SMART" id="SM00776">
    <property type="entry name" value="NPCBM"/>
    <property type="match status" value="1"/>
</dbReference>
<dbReference type="InterPro" id="IPR013320">
    <property type="entry name" value="ConA-like_dom_sf"/>
</dbReference>
<dbReference type="Pfam" id="PF08305">
    <property type="entry name" value="NPCBM"/>
    <property type="match status" value="1"/>
</dbReference>
<dbReference type="RefSeq" id="WP_406764138.1">
    <property type="nucleotide sequence ID" value="NZ_JBJHZY010000001.1"/>
</dbReference>